<reference evidence="3" key="3">
    <citation type="submission" date="2015-06" db="UniProtKB">
        <authorList>
            <consortium name="EnsemblMetazoa"/>
        </authorList>
    </citation>
    <scope>IDENTIFICATION</scope>
</reference>
<gene>
    <name evidence="2" type="ORF">CAPTEDRAFT_215081</name>
</gene>
<organism evidence="2">
    <name type="scientific">Capitella teleta</name>
    <name type="common">Polychaete worm</name>
    <dbReference type="NCBI Taxonomy" id="283909"/>
    <lineage>
        <taxon>Eukaryota</taxon>
        <taxon>Metazoa</taxon>
        <taxon>Spiralia</taxon>
        <taxon>Lophotrochozoa</taxon>
        <taxon>Annelida</taxon>
        <taxon>Polychaeta</taxon>
        <taxon>Sedentaria</taxon>
        <taxon>Scolecida</taxon>
        <taxon>Capitellidae</taxon>
        <taxon>Capitella</taxon>
    </lineage>
</organism>
<protein>
    <submittedName>
        <fullName evidence="2 3">Uncharacterized protein</fullName>
    </submittedName>
</protein>
<dbReference type="AlphaFoldDB" id="R7URC5"/>
<dbReference type="EnsemblMetazoa" id="CapteT215081">
    <property type="protein sequence ID" value="CapteP215081"/>
    <property type="gene ID" value="CapteG215081"/>
</dbReference>
<evidence type="ECO:0000313" key="4">
    <source>
        <dbReference type="Proteomes" id="UP000014760"/>
    </source>
</evidence>
<name>R7URC5_CAPTE</name>
<feature type="compositionally biased region" description="Basic residues" evidence="1">
    <location>
        <begin position="24"/>
        <end position="38"/>
    </location>
</feature>
<evidence type="ECO:0000313" key="3">
    <source>
        <dbReference type="EnsemblMetazoa" id="CapteP215081"/>
    </source>
</evidence>
<feature type="region of interest" description="Disordered" evidence="1">
    <location>
        <begin position="1"/>
        <end position="59"/>
    </location>
</feature>
<evidence type="ECO:0000256" key="1">
    <source>
        <dbReference type="SAM" id="MobiDB-lite"/>
    </source>
</evidence>
<proteinExistence type="predicted"/>
<keyword evidence="4" id="KW-1185">Reference proteome</keyword>
<evidence type="ECO:0000313" key="2">
    <source>
        <dbReference type="EMBL" id="ELU08673.1"/>
    </source>
</evidence>
<dbReference type="EMBL" id="KB298871">
    <property type="protein sequence ID" value="ELU08673.1"/>
    <property type="molecule type" value="Genomic_DNA"/>
</dbReference>
<reference evidence="4" key="1">
    <citation type="submission" date="2012-12" db="EMBL/GenBank/DDBJ databases">
        <authorList>
            <person name="Hellsten U."/>
            <person name="Grimwood J."/>
            <person name="Chapman J.A."/>
            <person name="Shapiro H."/>
            <person name="Aerts A."/>
            <person name="Otillar R.P."/>
            <person name="Terry A.Y."/>
            <person name="Boore J.L."/>
            <person name="Simakov O."/>
            <person name="Marletaz F."/>
            <person name="Cho S.-J."/>
            <person name="Edsinger-Gonzales E."/>
            <person name="Havlak P."/>
            <person name="Kuo D.-H."/>
            <person name="Larsson T."/>
            <person name="Lv J."/>
            <person name="Arendt D."/>
            <person name="Savage R."/>
            <person name="Osoegawa K."/>
            <person name="de Jong P."/>
            <person name="Lindberg D.R."/>
            <person name="Seaver E.C."/>
            <person name="Weisblat D.A."/>
            <person name="Putnam N.H."/>
            <person name="Grigoriev I.V."/>
            <person name="Rokhsar D.S."/>
        </authorList>
    </citation>
    <scope>NUCLEOTIDE SEQUENCE</scope>
    <source>
        <strain evidence="4">I ESC-2004</strain>
    </source>
</reference>
<dbReference type="HOGENOM" id="CLU_1344395_0_0_1"/>
<sequence>MATQGEDVALNVMGRNSSMESLNHKKKRKKKKKNKKVRITQPEDAQLPTGQGRKTGRDLMNRKSAATDIHPDDDKSSFFSKVRASFSLFTELRLLTYYFQNEIEVKNCCQNDMLVADFSCNHIKMSSSDEQFSVARLGGQASAKSGWSSNGHHRMHPVGLNRDKNVVRMRIHLLIVNSGSVAVLHTASPTEVKGQLEDRSLPHR</sequence>
<accession>R7URC5</accession>
<reference evidence="2 4" key="2">
    <citation type="journal article" date="2013" name="Nature">
        <title>Insights into bilaterian evolution from three spiralian genomes.</title>
        <authorList>
            <person name="Simakov O."/>
            <person name="Marletaz F."/>
            <person name="Cho S.J."/>
            <person name="Edsinger-Gonzales E."/>
            <person name="Havlak P."/>
            <person name="Hellsten U."/>
            <person name="Kuo D.H."/>
            <person name="Larsson T."/>
            <person name="Lv J."/>
            <person name="Arendt D."/>
            <person name="Savage R."/>
            <person name="Osoegawa K."/>
            <person name="de Jong P."/>
            <person name="Grimwood J."/>
            <person name="Chapman J.A."/>
            <person name="Shapiro H."/>
            <person name="Aerts A."/>
            <person name="Otillar R.P."/>
            <person name="Terry A.Y."/>
            <person name="Boore J.L."/>
            <person name="Grigoriev I.V."/>
            <person name="Lindberg D.R."/>
            <person name="Seaver E.C."/>
            <person name="Weisblat D.A."/>
            <person name="Putnam N.H."/>
            <person name="Rokhsar D.S."/>
        </authorList>
    </citation>
    <scope>NUCLEOTIDE SEQUENCE</scope>
    <source>
        <strain evidence="2 4">I ESC-2004</strain>
    </source>
</reference>
<dbReference type="EMBL" id="AMQN01006654">
    <property type="status" value="NOT_ANNOTATED_CDS"/>
    <property type="molecule type" value="Genomic_DNA"/>
</dbReference>
<dbReference type="Proteomes" id="UP000014760">
    <property type="component" value="Unassembled WGS sequence"/>
</dbReference>